<reference evidence="4 5" key="1">
    <citation type="submission" date="2018-07" db="EMBL/GenBank/DDBJ databases">
        <title>Giant CbK-like Caulobacter bacteriophages have genetically divergent genomes.</title>
        <authorList>
            <person name="Wilson K.M."/>
            <person name="Ely B."/>
        </authorList>
    </citation>
    <scope>NUCLEOTIDE SEQUENCE [LARGE SCALE GENOMIC DNA]</scope>
</reference>
<accession>A0A385E932</accession>
<organism evidence="4 5">
    <name type="scientific">Caulobacter phage CcrBL10</name>
    <dbReference type="NCBI Taxonomy" id="2283269"/>
    <lineage>
        <taxon>Viruses</taxon>
        <taxon>Duplodnaviria</taxon>
        <taxon>Heunggongvirae</taxon>
        <taxon>Uroviricota</taxon>
        <taxon>Caudoviricetes</taxon>
        <taxon>Jeanschmidtviridae</taxon>
        <taxon>Poindextervirus</taxon>
        <taxon>Poindextervirus BL10</taxon>
    </lineage>
</organism>
<dbReference type="SUPFAM" id="SSF102462">
    <property type="entry name" value="Peptidyl-tRNA hydrolase II"/>
    <property type="match status" value="1"/>
</dbReference>
<dbReference type="Gene3D" id="3.40.1490.10">
    <property type="entry name" value="Bit1"/>
    <property type="match status" value="1"/>
</dbReference>
<dbReference type="EMBL" id="MH588544">
    <property type="protein sequence ID" value="AXQ68361.1"/>
    <property type="molecule type" value="Genomic_DNA"/>
</dbReference>
<dbReference type="EC" id="3.1.1.29" evidence="1"/>
<evidence type="ECO:0000313" key="5">
    <source>
        <dbReference type="Proteomes" id="UP000258997"/>
    </source>
</evidence>
<gene>
    <name evidence="4" type="ORF">CcrBL10_gp157c</name>
</gene>
<evidence type="ECO:0000256" key="2">
    <source>
        <dbReference type="ARBA" id="ARBA00022801"/>
    </source>
</evidence>
<evidence type="ECO:0000256" key="1">
    <source>
        <dbReference type="ARBA" id="ARBA00013260"/>
    </source>
</evidence>
<protein>
    <recommendedName>
        <fullName evidence="1">peptidyl-tRNA hydrolase</fullName>
        <ecNumber evidence="1">3.1.1.29</ecNumber>
    </recommendedName>
</protein>
<dbReference type="GO" id="GO:0004045">
    <property type="term" value="F:peptidyl-tRNA hydrolase activity"/>
    <property type="evidence" value="ECO:0007669"/>
    <property type="project" value="UniProtKB-EC"/>
</dbReference>
<dbReference type="InterPro" id="IPR002833">
    <property type="entry name" value="PTH2"/>
</dbReference>
<comment type="catalytic activity">
    <reaction evidence="3">
        <text>an N-acyl-L-alpha-aminoacyl-tRNA + H2O = an N-acyl-L-amino acid + a tRNA + H(+)</text>
        <dbReference type="Rhea" id="RHEA:54448"/>
        <dbReference type="Rhea" id="RHEA-COMP:10123"/>
        <dbReference type="Rhea" id="RHEA-COMP:13883"/>
        <dbReference type="ChEBI" id="CHEBI:15377"/>
        <dbReference type="ChEBI" id="CHEBI:15378"/>
        <dbReference type="ChEBI" id="CHEBI:59874"/>
        <dbReference type="ChEBI" id="CHEBI:78442"/>
        <dbReference type="ChEBI" id="CHEBI:138191"/>
        <dbReference type="EC" id="3.1.1.29"/>
    </reaction>
</comment>
<name>A0A385E932_9CAUD</name>
<evidence type="ECO:0000313" key="4">
    <source>
        <dbReference type="EMBL" id="AXQ68361.1"/>
    </source>
</evidence>
<dbReference type="InterPro" id="IPR023476">
    <property type="entry name" value="Pep_tRNA_hydro_II_dom_sf"/>
</dbReference>
<proteinExistence type="predicted"/>
<dbReference type="Pfam" id="PF01981">
    <property type="entry name" value="PTH2"/>
    <property type="match status" value="1"/>
</dbReference>
<keyword evidence="2" id="KW-0378">Hydrolase</keyword>
<keyword evidence="5" id="KW-1185">Reference proteome</keyword>
<evidence type="ECO:0000256" key="3">
    <source>
        <dbReference type="ARBA" id="ARBA00048707"/>
    </source>
</evidence>
<dbReference type="Proteomes" id="UP000258997">
    <property type="component" value="Segment"/>
</dbReference>
<sequence length="158" mass="17854">MKFIDNWLHAWDLLMACFAGKPKAELRLYAIVSQEALDAMTVAKRSRKPEDKSLNIGKLSAQAGHAYLHAWWDAMERFPKTARQYRYSQSAAKIALHTGTNEELEALYERFRDYSGATLVVDAGRTVFDKPTVTFVGIGPITESSFKYHAPASLKLLR</sequence>